<evidence type="ECO:0000313" key="8">
    <source>
        <dbReference type="Proteomes" id="UP001217089"/>
    </source>
</evidence>
<name>A0ABQ9E1G6_TEGGR</name>
<comment type="subunit">
    <text evidence="5">Complex I is composed of 45 different subunits. This a component of the hydrophobic protein fraction. Interacts with BLOC1S1. Interacts with SLC2A4. Interacts with CLOCK. Interacts with RAB5IF.</text>
</comment>
<dbReference type="PANTHER" id="PTHR12126">
    <property type="entry name" value="NADH-UBIQUINONE OXIDOREDUCTASE 39 KDA SUBUNIT-RELATED"/>
    <property type="match status" value="1"/>
</dbReference>
<comment type="caution">
    <text evidence="7">The sequence shown here is derived from an EMBL/GenBank/DDBJ whole genome shotgun (WGS) entry which is preliminary data.</text>
</comment>
<dbReference type="InterPro" id="IPR036291">
    <property type="entry name" value="NAD(P)-bd_dom_sf"/>
</dbReference>
<dbReference type="SUPFAM" id="SSF51735">
    <property type="entry name" value="NAD(P)-binding Rossmann-fold domains"/>
    <property type="match status" value="1"/>
</dbReference>
<comment type="similarity">
    <text evidence="1">Belongs to the complex I NDUFA9 subunit family.</text>
</comment>
<reference evidence="7 8" key="1">
    <citation type="submission" date="2022-12" db="EMBL/GenBank/DDBJ databases">
        <title>Chromosome-level genome of Tegillarca granosa.</title>
        <authorList>
            <person name="Kim J."/>
        </authorList>
    </citation>
    <scope>NUCLEOTIDE SEQUENCE [LARGE SCALE GENOMIC DNA]</scope>
    <source>
        <strain evidence="7">Teg-2019</strain>
        <tissue evidence="7">Adductor muscle</tissue>
    </source>
</reference>
<evidence type="ECO:0000259" key="6">
    <source>
        <dbReference type="Pfam" id="PF01370"/>
    </source>
</evidence>
<dbReference type="InterPro" id="IPR001509">
    <property type="entry name" value="Epimerase_deHydtase"/>
</dbReference>
<dbReference type="EMBL" id="JARBDR010000921">
    <property type="protein sequence ID" value="KAJ8299316.1"/>
    <property type="molecule type" value="Genomic_DNA"/>
</dbReference>
<dbReference type="CDD" id="cd05271">
    <property type="entry name" value="NDUFA9_like_SDR_a"/>
    <property type="match status" value="1"/>
</dbReference>
<dbReference type="PANTHER" id="PTHR12126:SF11">
    <property type="entry name" value="NADH DEHYDROGENASE [UBIQUINONE] 1 ALPHA SUBCOMPLEX SUBUNIT 9, MITOCHONDRIAL"/>
    <property type="match status" value="1"/>
</dbReference>
<proteinExistence type="inferred from homology"/>
<evidence type="ECO:0000256" key="5">
    <source>
        <dbReference type="ARBA" id="ARBA00046455"/>
    </source>
</evidence>
<protein>
    <recommendedName>
        <fullName evidence="2">NADH dehydrogenase [ubiquinone] 1 alpha subcomplex subunit 9, mitochondrial</fullName>
    </recommendedName>
    <alternativeName>
        <fullName evidence="4">Complex I-39kD</fullName>
    </alternativeName>
    <alternativeName>
        <fullName evidence="3">NADH-ubiquinone oxidoreductase 39 kDa subunit</fullName>
    </alternativeName>
</protein>
<sequence length="363" mass="40374">MATVSILRLARCGAKCPQAAGTVLVQKRNKSDLPLTSYKRGKGGRSSFNGTVATIFGATGQVGRSLVNRLGKSGSQVIIPYRGDVSDVAPLKLCGDLGQILFVPCQLDDEEALRKSIQYSNVVINCTGSDNETRNWSFEKVHVEGPRNIARIARECGVKTLVHFSAMNASPDPQKVFLKDGSGFLKSKYKGELAVREEFPEATIFRPSEIFGSEDRFILYYCHKVKYPVYVDDVTEGLLKVIYNPETAGKTYELLGPEPYYLSDLVRYFLDGTRIQFFRITDIGFLFRMKILRQSLILLDFPIDCITDNPTGAPTLEDLGVKLTRIEEKAVFIHKALKKGGYYDEALGEFPDTPPPPAANFMN</sequence>
<keyword evidence="8" id="KW-1185">Reference proteome</keyword>
<organism evidence="7 8">
    <name type="scientific">Tegillarca granosa</name>
    <name type="common">Malaysian cockle</name>
    <name type="synonym">Anadara granosa</name>
    <dbReference type="NCBI Taxonomy" id="220873"/>
    <lineage>
        <taxon>Eukaryota</taxon>
        <taxon>Metazoa</taxon>
        <taxon>Spiralia</taxon>
        <taxon>Lophotrochozoa</taxon>
        <taxon>Mollusca</taxon>
        <taxon>Bivalvia</taxon>
        <taxon>Autobranchia</taxon>
        <taxon>Pteriomorphia</taxon>
        <taxon>Arcoida</taxon>
        <taxon>Arcoidea</taxon>
        <taxon>Arcidae</taxon>
        <taxon>Tegillarca</taxon>
    </lineage>
</organism>
<accession>A0ABQ9E1G6</accession>
<evidence type="ECO:0000256" key="3">
    <source>
        <dbReference type="ARBA" id="ARBA00042000"/>
    </source>
</evidence>
<dbReference type="Gene3D" id="3.40.50.720">
    <property type="entry name" value="NAD(P)-binding Rossmann-like Domain"/>
    <property type="match status" value="1"/>
</dbReference>
<dbReference type="Proteomes" id="UP001217089">
    <property type="component" value="Unassembled WGS sequence"/>
</dbReference>
<evidence type="ECO:0000256" key="2">
    <source>
        <dbReference type="ARBA" id="ARBA00040720"/>
    </source>
</evidence>
<gene>
    <name evidence="7" type="ORF">KUTeg_023376</name>
</gene>
<evidence type="ECO:0000313" key="7">
    <source>
        <dbReference type="EMBL" id="KAJ8299316.1"/>
    </source>
</evidence>
<evidence type="ECO:0000256" key="1">
    <source>
        <dbReference type="ARBA" id="ARBA00038501"/>
    </source>
</evidence>
<dbReference type="InterPro" id="IPR051207">
    <property type="entry name" value="ComplexI_NDUFA9_subunit"/>
</dbReference>
<evidence type="ECO:0000256" key="4">
    <source>
        <dbReference type="ARBA" id="ARBA00043145"/>
    </source>
</evidence>
<dbReference type="Pfam" id="PF01370">
    <property type="entry name" value="Epimerase"/>
    <property type="match status" value="1"/>
</dbReference>
<feature type="domain" description="NAD-dependent epimerase/dehydratase" evidence="6">
    <location>
        <begin position="54"/>
        <end position="214"/>
    </location>
</feature>